<keyword evidence="4" id="KW-1185">Reference proteome</keyword>
<evidence type="ECO:0000313" key="4">
    <source>
        <dbReference type="Proteomes" id="UP000694863"/>
    </source>
</evidence>
<dbReference type="RefSeq" id="XP_012861106.1">
    <property type="nucleotide sequence ID" value="XM_013005652.2"/>
</dbReference>
<evidence type="ECO:0000259" key="3">
    <source>
        <dbReference type="Pfam" id="PF15055"/>
    </source>
</evidence>
<keyword evidence="2" id="KW-0812">Transmembrane</keyword>
<protein>
    <submittedName>
        <fullName evidence="5">Distal membrane-arm assembly complex protein 1</fullName>
    </submittedName>
</protein>
<feature type="domain" description="Distal membrane-arm assembly complex protein 1-like" evidence="3">
    <location>
        <begin position="55"/>
        <end position="101"/>
    </location>
</feature>
<feature type="transmembrane region" description="Helical" evidence="2">
    <location>
        <begin position="92"/>
        <end position="110"/>
    </location>
</feature>
<reference evidence="5" key="1">
    <citation type="submission" date="2025-08" db="UniProtKB">
        <authorList>
            <consortium name="RefSeq"/>
        </authorList>
    </citation>
    <scope>IDENTIFICATION</scope>
</reference>
<organism evidence="4 5">
    <name type="scientific">Echinops telfairi</name>
    <name type="common">Lesser hedgehog tenrec</name>
    <dbReference type="NCBI Taxonomy" id="9371"/>
    <lineage>
        <taxon>Eukaryota</taxon>
        <taxon>Metazoa</taxon>
        <taxon>Chordata</taxon>
        <taxon>Craniata</taxon>
        <taxon>Vertebrata</taxon>
        <taxon>Euteleostomi</taxon>
        <taxon>Mammalia</taxon>
        <taxon>Eutheria</taxon>
        <taxon>Afrotheria</taxon>
        <taxon>Tenrecidae</taxon>
        <taxon>Tenrecinae</taxon>
        <taxon>Echinops</taxon>
    </lineage>
</organism>
<dbReference type="PANTHER" id="PTHR36469">
    <property type="entry name" value="DISTAL MEMBRANE-ARM ASSEMBLY COMPLEX PROTEIN 1"/>
    <property type="match status" value="1"/>
</dbReference>
<feature type="compositionally biased region" description="Pro residues" evidence="1">
    <location>
        <begin position="18"/>
        <end position="40"/>
    </location>
</feature>
<dbReference type="InterPro" id="IPR053117">
    <property type="entry name" value="DMAC_Protein"/>
</dbReference>
<dbReference type="PANTHER" id="PTHR36469:SF1">
    <property type="entry name" value="DISTAL MEMBRANE-ARM ASSEMBLY COMPLEX PROTEIN 1"/>
    <property type="match status" value="1"/>
</dbReference>
<name>A0ABM0ZRD3_ECHTE</name>
<evidence type="ECO:0000313" key="5">
    <source>
        <dbReference type="RefSeq" id="XP_012861106.1"/>
    </source>
</evidence>
<dbReference type="Proteomes" id="UP000694863">
    <property type="component" value="Unplaced"/>
</dbReference>
<keyword evidence="2" id="KW-0472">Membrane</keyword>
<evidence type="ECO:0000256" key="2">
    <source>
        <dbReference type="SAM" id="Phobius"/>
    </source>
</evidence>
<dbReference type="GeneID" id="101642677"/>
<dbReference type="Pfam" id="PF15055">
    <property type="entry name" value="DMAC1_Dmo2"/>
    <property type="match status" value="1"/>
</dbReference>
<evidence type="ECO:0000256" key="1">
    <source>
        <dbReference type="SAM" id="MobiDB-lite"/>
    </source>
</evidence>
<sequence length="123" mass="12454">MGAQQSEPQDREKVVPAPASPAPLPAPASPAPASPAPLPAPEALTSPAQGSLTANCWSCRVLAGSGLIGAGGYVYWTARTPMKLGYPPGPGTITQMVVGISIAAWGVVVLTDPKGKAKRVDEK</sequence>
<proteinExistence type="predicted"/>
<dbReference type="InterPro" id="IPR028036">
    <property type="entry name" value="DMAC1-like_dom"/>
</dbReference>
<gene>
    <name evidence="5" type="primary">DMAC1</name>
</gene>
<keyword evidence="2" id="KW-1133">Transmembrane helix</keyword>
<feature type="region of interest" description="Disordered" evidence="1">
    <location>
        <begin position="1"/>
        <end position="48"/>
    </location>
</feature>
<accession>A0ABM0ZRD3</accession>